<dbReference type="EMBL" id="CP081864">
    <property type="protein sequence ID" value="QZN97857.1"/>
    <property type="molecule type" value="Genomic_DNA"/>
</dbReference>
<keyword evidence="1" id="KW-0732">Signal</keyword>
<accession>A0ABX9AS85</accession>
<dbReference type="Proteomes" id="UP000825886">
    <property type="component" value="Chromosome"/>
</dbReference>
<gene>
    <name evidence="2" type="ORF">K6K13_11465</name>
</gene>
<name>A0ABX9AS85_9ENTR</name>
<feature type="chain" id="PRO_5046052388" evidence="1">
    <location>
        <begin position="22"/>
        <end position="126"/>
    </location>
</feature>
<evidence type="ECO:0000313" key="2">
    <source>
        <dbReference type="EMBL" id="QZN97857.1"/>
    </source>
</evidence>
<evidence type="ECO:0000313" key="3">
    <source>
        <dbReference type="Proteomes" id="UP000825886"/>
    </source>
</evidence>
<feature type="signal peptide" evidence="1">
    <location>
        <begin position="1"/>
        <end position="21"/>
    </location>
</feature>
<dbReference type="RefSeq" id="WP_222160887.1">
    <property type="nucleotide sequence ID" value="NZ_CP081864.1"/>
</dbReference>
<dbReference type="InterPro" id="IPR025581">
    <property type="entry name" value="DUF4354"/>
</dbReference>
<dbReference type="Pfam" id="PF14263">
    <property type="entry name" value="DUF4354"/>
    <property type="match status" value="1"/>
</dbReference>
<reference evidence="2 3" key="1">
    <citation type="submission" date="2021-08" db="EMBL/GenBank/DDBJ databases">
        <title>Culture and genomic analysis of Symbiopectobacterium purcellii sp. nov. gen. nov., isolated from the leafhopper Empoasca decipiens.</title>
        <authorList>
            <person name="Nadal-Jimenez P."/>
            <person name="Siozios S."/>
            <person name="Halliday N."/>
            <person name="Camara M."/>
            <person name="Hurst G.D.D."/>
        </authorList>
    </citation>
    <scope>NUCLEOTIDE SEQUENCE [LARGE SCALE GENOMIC DNA]</scope>
    <source>
        <strain evidence="2 3">SyEd1</strain>
    </source>
</reference>
<sequence>MKVSMIVATMALAGFSFTANASTPDNIAVYATAQSNGSISVGSKMAYTKSFEVAVVKLSGDDVNLSTLCLKAYSPDNKAFRLDTVDEALTTGILKEGKPVKGIAMFASENAAVLDAAVVKITDDCK</sequence>
<proteinExistence type="predicted"/>
<evidence type="ECO:0000256" key="1">
    <source>
        <dbReference type="SAM" id="SignalP"/>
    </source>
</evidence>
<protein>
    <submittedName>
        <fullName evidence="2">DUF4354 family protein</fullName>
    </submittedName>
</protein>
<organism evidence="2 3">
    <name type="scientific">Symbiopectobacterium purcellii</name>
    <dbReference type="NCBI Taxonomy" id="2871826"/>
    <lineage>
        <taxon>Bacteria</taxon>
        <taxon>Pseudomonadati</taxon>
        <taxon>Pseudomonadota</taxon>
        <taxon>Gammaproteobacteria</taxon>
        <taxon>Enterobacterales</taxon>
        <taxon>Enterobacteriaceae</taxon>
    </lineage>
</organism>
<keyword evidence="3" id="KW-1185">Reference proteome</keyword>
<dbReference type="Gene3D" id="2.60.40.4110">
    <property type="entry name" value="Protein of unknown function DUF4354"/>
    <property type="match status" value="1"/>
</dbReference>